<reference evidence="3" key="1">
    <citation type="submission" date="2021-01" db="EMBL/GenBank/DDBJ databases">
        <title>Phytophthora aleatoria, a newly-described species from Pinus radiata is distinct from Phytophthora cactorum isolates based on comparative genomics.</title>
        <authorList>
            <person name="Mcdougal R."/>
            <person name="Panda P."/>
            <person name="Williams N."/>
            <person name="Studholme D.J."/>
        </authorList>
    </citation>
    <scope>NUCLEOTIDE SEQUENCE</scope>
    <source>
        <strain evidence="3">NZFS 4037</strain>
    </source>
</reference>
<dbReference type="PROSITE" id="PS50181">
    <property type="entry name" value="FBOX"/>
    <property type="match status" value="1"/>
</dbReference>
<dbReference type="CDD" id="cd09917">
    <property type="entry name" value="F-box_SF"/>
    <property type="match status" value="1"/>
</dbReference>
<feature type="compositionally biased region" description="Basic residues" evidence="1">
    <location>
        <begin position="33"/>
        <end position="45"/>
    </location>
</feature>
<gene>
    <name evidence="3" type="ORF">JG688_00006900</name>
</gene>
<feature type="domain" description="F-box" evidence="2">
    <location>
        <begin position="48"/>
        <end position="98"/>
    </location>
</feature>
<proteinExistence type="predicted"/>
<dbReference type="InterPro" id="IPR001810">
    <property type="entry name" value="F-box_dom"/>
</dbReference>
<evidence type="ECO:0000256" key="1">
    <source>
        <dbReference type="SAM" id="MobiDB-lite"/>
    </source>
</evidence>
<comment type="caution">
    <text evidence="3">The sequence shown here is derived from an EMBL/GenBank/DDBJ whole genome shotgun (WGS) entry which is preliminary data.</text>
</comment>
<feature type="region of interest" description="Disordered" evidence="1">
    <location>
        <begin position="1"/>
        <end position="50"/>
    </location>
</feature>
<keyword evidence="4" id="KW-1185">Reference proteome</keyword>
<protein>
    <recommendedName>
        <fullName evidence="2">F-box domain-containing protein</fullName>
    </recommendedName>
</protein>
<dbReference type="AlphaFoldDB" id="A0A8J5M8I9"/>
<feature type="compositionally biased region" description="Basic residues" evidence="1">
    <location>
        <begin position="294"/>
        <end position="310"/>
    </location>
</feature>
<dbReference type="Proteomes" id="UP000709295">
    <property type="component" value="Unassembled WGS sequence"/>
</dbReference>
<evidence type="ECO:0000313" key="4">
    <source>
        <dbReference type="Proteomes" id="UP000709295"/>
    </source>
</evidence>
<accession>A0A8J5M8I9</accession>
<evidence type="ECO:0000259" key="2">
    <source>
        <dbReference type="PROSITE" id="PS50181"/>
    </source>
</evidence>
<dbReference type="EMBL" id="JAENGY010000313">
    <property type="protein sequence ID" value="KAG6966141.1"/>
    <property type="molecule type" value="Genomic_DNA"/>
</dbReference>
<organism evidence="3 4">
    <name type="scientific">Phytophthora aleatoria</name>
    <dbReference type="NCBI Taxonomy" id="2496075"/>
    <lineage>
        <taxon>Eukaryota</taxon>
        <taxon>Sar</taxon>
        <taxon>Stramenopiles</taxon>
        <taxon>Oomycota</taxon>
        <taxon>Peronosporomycetes</taxon>
        <taxon>Peronosporales</taxon>
        <taxon>Peronosporaceae</taxon>
        <taxon>Phytophthora</taxon>
    </lineage>
</organism>
<feature type="region of interest" description="Disordered" evidence="1">
    <location>
        <begin position="286"/>
        <end position="312"/>
    </location>
</feature>
<name>A0A8J5M8I9_9STRA</name>
<evidence type="ECO:0000313" key="3">
    <source>
        <dbReference type="EMBL" id="KAG6966141.1"/>
    </source>
</evidence>
<feature type="compositionally biased region" description="Low complexity" evidence="1">
    <location>
        <begin position="12"/>
        <end position="32"/>
    </location>
</feature>
<sequence length="561" mass="62338">MADNRSRRGRQRPQTPQRSSTKPSKSKAATPRNRQRPTPRTRHGIKPQNQVTTLPSDLWTQLLPFLTWRDTSAMRSVCCEWRRVVDEAKKRHPEWRSTVLGPSVNGLESLELLRINHLKWADTRFAPDLVLLSAASKDPSPWHSGGCWEEAVAAIEEARLLPPTCRIVMMFTLNAVLGTSEEMEEEETSSSAVTLSISVAHLPETTLEMAEFDRKDLRRSQRGVGLDNPFTALDEMDTPSFMLCGVNDQSADQLVLVLEEWYPKATVVGAVSPLIDRCVPLATYKAPVGSPDRKPRRKRATKQQQRRPRPRGQVVFPSTMLLRLNGNVGIKSVSSSGYYPITPVIRCERASVAEELSQVVTYDLVSTSEGSQYRIMDLIEPSERIAIEQEGRTLNIFSCADSAPLEHLIDCNANKSTLTGPTSACIDRLEFIVWVQDQLMTLPGLCWQEGDYGVLASHHPSRTSQALSEALQSTRSDLSERVFGAFMVAGALTEVEDSVHAKQVSEVFTDVFQDLQMGGCIVSSSVGPVAFPGGLQPPVERRHRAQVQTHTTCGAIFYTTQ</sequence>